<dbReference type="Gene3D" id="3.30.450.40">
    <property type="match status" value="1"/>
</dbReference>
<dbReference type="GO" id="GO:0005886">
    <property type="term" value="C:plasma membrane"/>
    <property type="evidence" value="ECO:0007669"/>
    <property type="project" value="TreeGrafter"/>
</dbReference>
<dbReference type="SMART" id="SM00267">
    <property type="entry name" value="GGDEF"/>
    <property type="match status" value="1"/>
</dbReference>
<sequence length="427" mass="49818">MKKENSIIIINFVVILIMLFVKIIYNIPIVYLMSLFLIPITIISYFEFDLSIFTTLFLNFTITYFFLENLKKYGFNHEVILIGIFQIFFSIYTLLMGFIFSKLKKEILVSRLYKNIMEISYERDNLDKFLDEIVKYTKDKFESKNCSIILIKKDKVIQKIISTENNINKELLEKNLKNESSLLNYILNGNNIYSNIASRDKRFNNYIDSLNRFISVPIKSGDEVIGIISIEDNIKNYTKRDVENLGNYGTVLGLAISNLNYYNKSLYDDLLDIPSKNYVDKKIKKVLADSKEKQILYTIIQLDLDNFKKINELYGSLNGDIVLVKAVKFIKSKLEKKDFIGRYGGNNFIIILENRGKYISKEILENIKDEFSNIEFNVKNDKVKLTFSAGVIAIPIDSVKTIREMKILLEQRMYKAKILGKNTIVEF</sequence>
<feature type="transmembrane region" description="Helical" evidence="1">
    <location>
        <begin position="79"/>
        <end position="100"/>
    </location>
</feature>
<organism evidence="3 4">
    <name type="scientific">Haliovirga abyssi</name>
    <dbReference type="NCBI Taxonomy" id="2996794"/>
    <lineage>
        <taxon>Bacteria</taxon>
        <taxon>Fusobacteriati</taxon>
        <taxon>Fusobacteriota</taxon>
        <taxon>Fusobacteriia</taxon>
        <taxon>Fusobacteriales</taxon>
        <taxon>Haliovirgaceae</taxon>
        <taxon>Haliovirga</taxon>
    </lineage>
</organism>
<dbReference type="PANTHER" id="PTHR45138">
    <property type="entry name" value="REGULATORY COMPONENTS OF SENSORY TRANSDUCTION SYSTEM"/>
    <property type="match status" value="1"/>
</dbReference>
<dbReference type="GO" id="GO:1902201">
    <property type="term" value="P:negative regulation of bacterial-type flagellum-dependent cell motility"/>
    <property type="evidence" value="ECO:0007669"/>
    <property type="project" value="TreeGrafter"/>
</dbReference>
<dbReference type="AlphaFoldDB" id="A0AAU9DKL6"/>
<dbReference type="InterPro" id="IPR003018">
    <property type="entry name" value="GAF"/>
</dbReference>
<dbReference type="InterPro" id="IPR043128">
    <property type="entry name" value="Rev_trsase/Diguanyl_cyclase"/>
</dbReference>
<dbReference type="SUPFAM" id="SSF55781">
    <property type="entry name" value="GAF domain-like"/>
    <property type="match status" value="1"/>
</dbReference>
<dbReference type="KEGG" id="haby:HLVA_20330"/>
<dbReference type="InterPro" id="IPR000160">
    <property type="entry name" value="GGDEF_dom"/>
</dbReference>
<accession>A0AAU9DKL6</accession>
<reference evidence="3 4" key="1">
    <citation type="submission" date="2022-11" db="EMBL/GenBank/DDBJ databases">
        <title>Haliovirga abyssi gen. nov., sp. nov., a mesophilic fermentative bacterium isolated from the Iheya North hydrothermal field and the proposal of Haliovirgaceae fam. nov.</title>
        <authorList>
            <person name="Miyazaki U."/>
            <person name="Tame A."/>
            <person name="Miyazaki J."/>
            <person name="Takai K."/>
            <person name="Sawayama S."/>
            <person name="Kitajima M."/>
            <person name="Okamoto A."/>
            <person name="Nakagawa S."/>
        </authorList>
    </citation>
    <scope>NUCLEOTIDE SEQUENCE [LARGE SCALE GENOMIC DNA]</scope>
    <source>
        <strain evidence="3 4">IC12</strain>
    </source>
</reference>
<dbReference type="Pfam" id="PF00990">
    <property type="entry name" value="GGDEF"/>
    <property type="match status" value="1"/>
</dbReference>
<dbReference type="GO" id="GO:0052621">
    <property type="term" value="F:diguanylate cyclase activity"/>
    <property type="evidence" value="ECO:0007669"/>
    <property type="project" value="TreeGrafter"/>
</dbReference>
<feature type="domain" description="GGDEF" evidence="2">
    <location>
        <begin position="295"/>
        <end position="427"/>
    </location>
</feature>
<keyword evidence="4" id="KW-1185">Reference proteome</keyword>
<dbReference type="EMBL" id="AP027059">
    <property type="protein sequence ID" value="BDU51464.1"/>
    <property type="molecule type" value="Genomic_DNA"/>
</dbReference>
<dbReference type="Pfam" id="PF13492">
    <property type="entry name" value="GAF_3"/>
    <property type="match status" value="1"/>
</dbReference>
<protein>
    <submittedName>
        <fullName evidence="3">GGDEF domain-containing protein</fullName>
    </submittedName>
</protein>
<dbReference type="InterPro" id="IPR050469">
    <property type="entry name" value="Diguanylate_Cyclase"/>
</dbReference>
<feature type="transmembrane region" description="Helical" evidence="1">
    <location>
        <begin position="50"/>
        <end position="67"/>
    </location>
</feature>
<dbReference type="NCBIfam" id="TIGR00254">
    <property type="entry name" value="GGDEF"/>
    <property type="match status" value="1"/>
</dbReference>
<evidence type="ECO:0000313" key="3">
    <source>
        <dbReference type="EMBL" id="BDU51464.1"/>
    </source>
</evidence>
<dbReference type="Proteomes" id="UP001321582">
    <property type="component" value="Chromosome"/>
</dbReference>
<name>A0AAU9DKL6_9FUSO</name>
<dbReference type="InterPro" id="IPR029787">
    <property type="entry name" value="Nucleotide_cyclase"/>
</dbReference>
<keyword evidence="1" id="KW-1133">Transmembrane helix</keyword>
<gene>
    <name evidence="3" type="ORF">HLVA_20330</name>
</gene>
<evidence type="ECO:0000313" key="4">
    <source>
        <dbReference type="Proteomes" id="UP001321582"/>
    </source>
</evidence>
<evidence type="ECO:0000256" key="1">
    <source>
        <dbReference type="SAM" id="Phobius"/>
    </source>
</evidence>
<dbReference type="SUPFAM" id="SSF55073">
    <property type="entry name" value="Nucleotide cyclase"/>
    <property type="match status" value="1"/>
</dbReference>
<dbReference type="RefSeq" id="WP_307904354.1">
    <property type="nucleotide sequence ID" value="NZ_AP027059.1"/>
</dbReference>
<feature type="transmembrane region" description="Helical" evidence="1">
    <location>
        <begin position="12"/>
        <end position="38"/>
    </location>
</feature>
<evidence type="ECO:0000259" key="2">
    <source>
        <dbReference type="PROSITE" id="PS50887"/>
    </source>
</evidence>
<keyword evidence="1" id="KW-0472">Membrane</keyword>
<keyword evidence="1" id="KW-0812">Transmembrane</keyword>
<dbReference type="PANTHER" id="PTHR45138:SF6">
    <property type="entry name" value="DIGUANYLATE CYCLASE DGCN"/>
    <property type="match status" value="1"/>
</dbReference>
<dbReference type="GO" id="GO:0043709">
    <property type="term" value="P:cell adhesion involved in single-species biofilm formation"/>
    <property type="evidence" value="ECO:0007669"/>
    <property type="project" value="TreeGrafter"/>
</dbReference>
<dbReference type="Gene3D" id="3.30.70.270">
    <property type="match status" value="1"/>
</dbReference>
<proteinExistence type="predicted"/>
<dbReference type="PROSITE" id="PS50887">
    <property type="entry name" value="GGDEF"/>
    <property type="match status" value="1"/>
</dbReference>
<dbReference type="InterPro" id="IPR029016">
    <property type="entry name" value="GAF-like_dom_sf"/>
</dbReference>
<dbReference type="CDD" id="cd01949">
    <property type="entry name" value="GGDEF"/>
    <property type="match status" value="1"/>
</dbReference>